<dbReference type="Pfam" id="PF10102">
    <property type="entry name" value="DUF2341"/>
    <property type="match status" value="1"/>
</dbReference>
<gene>
    <name evidence="7" type="ORF">MPGFIOMI_00013</name>
</gene>
<feature type="domain" description="Periplasmic copper-binding protein NosD beta helix" evidence="3">
    <location>
        <begin position="620"/>
        <end position="779"/>
    </location>
</feature>
<dbReference type="Gene3D" id="2.160.20.10">
    <property type="entry name" value="Single-stranded right-handed beta-helix, Pectin lyase-like"/>
    <property type="match status" value="3"/>
</dbReference>
<dbReference type="EMBL" id="MT631262">
    <property type="protein sequence ID" value="QNO47415.1"/>
    <property type="molecule type" value="Genomic_DNA"/>
</dbReference>
<reference evidence="7" key="1">
    <citation type="submission" date="2020-06" db="EMBL/GenBank/DDBJ databases">
        <title>Unique genomic features of the anaerobic methanotrophic archaea.</title>
        <authorList>
            <person name="Chadwick G.L."/>
            <person name="Skennerton C.T."/>
            <person name="Laso-Perez R."/>
            <person name="Leu A.O."/>
            <person name="Speth D.R."/>
            <person name="Yu H."/>
            <person name="Morgan-Lang C."/>
            <person name="Hatzenpichler R."/>
            <person name="Goudeau D."/>
            <person name="Malmstrom R."/>
            <person name="Brazelton W.J."/>
            <person name="Woyke T."/>
            <person name="Hallam S.J."/>
            <person name="Tyson G.W."/>
            <person name="Wegener G."/>
            <person name="Boetius A."/>
            <person name="Orphan V."/>
        </authorList>
    </citation>
    <scope>NUCLEOTIDE SEQUENCE</scope>
</reference>
<dbReference type="SUPFAM" id="SSF51126">
    <property type="entry name" value="Pectin lyase-like"/>
    <property type="match status" value="4"/>
</dbReference>
<accession>A0A7G9YHD1</accession>
<dbReference type="Gene3D" id="3.90.10.10">
    <property type="entry name" value="Cytochrome C3"/>
    <property type="match status" value="6"/>
</dbReference>
<organism evidence="7">
    <name type="scientific">Candidatus Methanogaster sp. ANME-2c ERB4</name>
    <dbReference type="NCBI Taxonomy" id="2759911"/>
    <lineage>
        <taxon>Archaea</taxon>
        <taxon>Methanobacteriati</taxon>
        <taxon>Methanobacteriota</taxon>
        <taxon>Stenosarchaea group</taxon>
        <taxon>Methanomicrobia</taxon>
        <taxon>Methanosarcinales</taxon>
        <taxon>ANME-2 cluster</taxon>
        <taxon>Candidatus Methanogasteraceae</taxon>
        <taxon>Candidatus Methanogaster</taxon>
    </lineage>
</organism>
<dbReference type="SMART" id="SM00710">
    <property type="entry name" value="PbH1"/>
    <property type="match status" value="26"/>
</dbReference>
<dbReference type="PANTHER" id="PTHR35038:SF6">
    <property type="entry name" value="SURFACE LOCALIZED DECAHEME CYTOCHROME C LIPOPROTEIN"/>
    <property type="match status" value="1"/>
</dbReference>
<evidence type="ECO:0000256" key="1">
    <source>
        <dbReference type="ARBA" id="ARBA00022729"/>
    </source>
</evidence>
<dbReference type="Pfam" id="PF22113">
    <property type="entry name" value="Mtrc-MtrF_II-IV_dom"/>
    <property type="match status" value="1"/>
</dbReference>
<dbReference type="InterPro" id="IPR018765">
    <property type="entry name" value="DUF2341"/>
</dbReference>
<dbReference type="SUPFAM" id="SSF48695">
    <property type="entry name" value="Multiheme cytochromes"/>
    <property type="match status" value="11"/>
</dbReference>
<dbReference type="Pfam" id="PF07752">
    <property type="entry name" value="S-layer"/>
    <property type="match status" value="2"/>
</dbReference>
<dbReference type="PANTHER" id="PTHR35038">
    <property type="entry name" value="DISSIMILATORY SULFITE REDUCTASE SIRA"/>
    <property type="match status" value="1"/>
</dbReference>
<keyword evidence="1" id="KW-0732">Signal</keyword>
<keyword evidence="2" id="KW-0812">Transmembrane</keyword>
<dbReference type="NCBIfam" id="TIGR03804">
    <property type="entry name" value="para_beta_helix"/>
    <property type="match status" value="9"/>
</dbReference>
<sequence>MAVHGVSGKSSIIGNVSVDRKSYILHRSIIVLRVGLMTWRRMIWISKRLHRVSRTCAISLLFVSLILLFCGHAMAAGYGEINVTTANCVEWSTNLSDNVSIITGDIVVTSGTLNLSNATIEMNCAGNGQYEINVTCGGVLNLANNSLVTANNTNYRYNWWYRSGSSGSLTGCTIEYCGYDVGSYGLKIETDGMTLDSCTVRYNYYGIFLSSSDNTVITNTTANENTKYGIYLSSSHSNNITGCTANSNGRSAGHSYYGSGIHLENSNNNTLSENTANSNKQYGIYAGSCNNSTLTNNTASSNSYQYYTTYGGTGICLSSNYESTLFNNTVSNNRRCGIYLDSSEDCDLQSNNITENTCYGLYVKSKYNSAIDQSNTVNGKKVYYYYNYTNINIDTNDAGHITIANCTHFNVTDNVIDGGDGIRIIVSSNITISNNTLLNNYHGIELSNSSYNNLTNNNASNNDYSGIYLISSESNNLTNNTADENTDSGFCLISSNSNDLSNNTASSNLKGACLESSENNNITNSTISDNVYGYYITSSSNNTLTNNSMTGNTNSGLYVLYNYDNAIDPYSNTVDGEPVHYYYNYTSVEIKNNSLNAYNVFNLGRISLIDCADFVVINNTMKNRYHGIYLDSSDNISITENDLTVIGGNGVHIAHSNNNTLHGITASNCNSSGIHMLASHNNTISDCITNSNEKGIDLSRSKNNTLTNNTACSNTYYGFYLDGSDYNTFVNNTACFSTDYSGVCLRSSDHISFSDGNVSNNGDHGFQIGASSSYTTIVNTSVCSNGDRGIMLESDHNNISDNNISYNGGNGLHLSYSDYNEVDRNTISNNSGRGTVFAASNNNNATWNNILNNSDNGVRFTAPSRFNELVANTIAGNGVYDVYILSSNNNTITRTKAQLNDYDFYFDGSTDARIFDTVFDDARYKLIESANLTVGWYLDVWVTDSLHIKSIAGSSVAIRYNETGGNAMIFSGMVGSDGRLSSYYDTLPAVIWFNASPGARTDYGLYANATTATNQTGYNDTGYQVTGQGATLIITTGWTVNTRCYYCHEDKKTFELTQHANGTIGSDARNCTYCHNATDTEAIPHGRSSGPDLLAAPSPRLCYNGSDGASGGSCHGVGSPYGDQYTEFRSTTAHPVNDGNMSCATCHDNHGFSAEYSGSMEKEEYRTADYDLKSYYYTGSEAIGIVFGSYRPEEFELCYTCHLEENLMNETSQKTNFWSGDAPQFGYRNQHALHTRDSSLENVLSGCRNCHNPHGSPCPRMNRNVSLYTGGIGGFFCFINNSVNPAYELADPDDWDDTSLNKGGAISPGDTATDYCSSFACHGAGSEPYNPTVAWVSYPRDLLPIVPTGGPNCTGCHDRGYSKAIRPIVNVTAMKLGMHAGVNSDCDITYWAGVRGFDASNVSDDNRICWGCHATNGTPPYQNYHPDRTLNPYKCAKCHGEYQPLHVNVSDPDITHSAAIIKNHGPTTTGRGSIRIQTDLTKGGSCEDCHYPSRITDIGVNTSRYDTTIIGNSSHYGLNSTGGMLMTLADDSTSCTYCHCNETNSIFWGNATVVDMRAHSGGVSSNQECYGCHVIGNHPEDPVEDLVIPGNFHNETLYSGGGPDCIVCHDVGNMYGFTETNVTSVNLGIHRNVTKNAYEQIDVDDRSKSCWGCHQSDGVQPEGMGDRYDNPWRCEDCHTPSAAWNAATNNGYTWSADGSPLPPTGIVEHAPSSTDVRTNVTGNGTCVDCHNNSIDPHHNDTGERLLGNTIYANISHYGMPVGIDTLNCLYCHNSADGTTWGGATQIYIGGTADMYDATSNTECYACHIDYSVAMPDNFHKNSLNWGGGPNCTSCHDTSSNACFNAGFGVDSGVNVTSVAATSVHRNVNQNATDPGSTWTQEDWGGGVGSATDQYNASLNTSSSDELQLDTVPCEEDDTFTDTSEIASSHTVTISGGDVNLSAGNLAGNLTSTVIAPGKLGCWGIFHANDTLNWKYKRAVTVENTAGLLIDHQVRIDVSYDSDMKSDFSDIRFTDSDGDILHYWVEEYTSSTSAVVWVRIPSISSQKTIYVHYGNPSAVSKSSIQDTFLFGDDFRNATLTNASINKFTHPSKQYVESGMYHISGLAGEETIAEINLTQFPDDYIVEVVVRWIDSTNGSICISPRYQDRDDRYISSFNNSNVSISKVVSGVRSNLAIGSLVEGGISTDIGYTFRSAIRNTATTNEITILAKLADLTVGSVQTTDSSLNYEKIAFSGAGSDTFHIHLDDLRVRRYSETEPTTSIGAEETGDEIIYEILDSSNNKILSVSDGSYLSSIDADAIRIKATLETTNASFTPTLHDWNVTWYHYKIDGNLTSAAHSTGENYNFSTISWTGQVPDDTGVRFRLRSGATESALYVASWYGPTGTGDYYTASGTKINSVHDDDQWVQYRAYLNTTDGNHTSTLYDVSITYTTSYHQHYTFDPRNKICWACHDTDGEYVGAMGDRYDQPWDCANCHIQYGTRWSTWTDASSPPLVVEHQPDAPGVQTNVLGNGTCADCHNNSIDQYHDDTREAIIGNTLTAIVSHYALNKSFGRLLTASNNTTDCVYCHYTDDTTASKWGNATNITLGQNFVHGTDLASDIYTNNSRCYDCHVTTKEIPEKPYFHSETLLLGGGPDCIACHDTGMDATNINATSIGSGMHGGLGDIGVSQYQQSVSCWACHGDGTQPTAHPENVRDPIYCGYCHATPSGYAYASLFGSPPRVYDHIPEPYTQDVRTNITGAPNGTCEYCHDNSIDPYHNDADESLIGNTMLANVSHYGLDKTSGMLMTASNNTTDCLYCHNNTPNNITWGSAKIVTHKQDYNNSDCYGCHDTTGTMPATFHAEHMSSGGGGDCIECHDIGGSAEHRVNVTAVNSGVHANINNNASNSTSVPASNKKCWGCHQSDGTEPTTDMGDIVSTPYQCRDCHNGTVPHINLSTATGVHEHFKSGAEIQALQNEDNDTESCLSCHNMSEMKVNYAEDDSYGNTISFVSHYARNYTELASLRDLTNSTKYCQYCHDNSSVIFDPFINSTCQNITHGSNCSLCHGAGKIHDAELGSGGGPDCLRCHGRTGLASSRRIDETVFETAIHGSVNSAAYDLNRSCWACHFENGTNASEHSMRKAQPYLCYDCHNKVGAPFGNVSGAPSAHNHFMSGTSVEAYRDEATDSESCMRCHNQSEMFYPFDENDTYLSNFSIASHYGDNRTDIVALYDPADSTNYCQYCHRNSSTPFIDRLTLKSINHRGSASCDECHGNGMLHSGTLTRVSTAGSCTDCHALYGDAQPGMNYKINVSAMNLGVHADVNENMTAIAAVAPINDTNNAKCWGCHVLDGEYPEEGHKGTLNNGAYLCYDCHNGTAAYQNVTSATAVYNHFKSGNISACTTAATDSESCGYGCHNLTSMKVPGFEGIAGTSGYRENMSQASHYTMNRSDDIVLANDLSDCAWCHKDSENEFAGIFEKLSKANIAHASETTSCITLGCHNKGRIHDLNLSGGDAGPDCLRCHGRTGLALNRRIDETAFATAIHGDLNNATNESDLNRSCRVCHFEDGLNADNHTSKKSTPYLCYDCHNKNVAPLFANVSAAPNAYNHFLNGTNVSAYWNEATDSESCMGCHNQTGMFYAFDENDTYLSNFSITSHYGNNRTDIVSLYNESDSTDYCAYCHINESSPFFEYPNNQDIQHTGTQSCDDCHGTGRLHANSLTRVITTANCTDCHALYGANSTQTRYHINVTAVNLGVHAGVNSNMNATAEAEVADANNAKCWGCHVPGGAYPADGHGDIFNNDAYLCYECHNGTAAYQNVTSATAVYNHYKSGTNIRARTVAETDSFSCGYGCHNLATMKVPGFNAGENATYRVNMSQASHYTRDRPDIANVTGGYSDCGYCHLDLTNEFADIFENSGLANISHASETTSCITQGCHNKGRIHDLNLSGGDAGPDCLKCHSRAGPAISRRIDETAFKIAIHGRVNDASTNLNRSCWACHFEDGLNADNHTSKKSTPYLCYDCHNKGNPPFTNVSNAPNAFNHYKSGSSIQAYRNEATDSESCMGCHDRDEMKYAFDENDAYSTSFSITSHYGDNRTDLVSKYGASDSTEYCAYCHINTSSPFFEYPDNKDIQHAGNQGCNICHGDGRLHNETLTRVETTGNCTDCHALYGDNTTQTRYHINVSAMNLGVHAGVNSNMAAIATSEVADANNAKCWGCHVPDGAYPADGHGDIFNNRAYLCYDCHNGTAAYVNVESATAVYNHFKSGDITARTGAETDSASCGYGCHSLTSMKVPGFDASGNASYLVNMSQASHYTRSRPDIANVLGGYSDCTFCHKNSTNEFAPIFERPSKANISHASETESCITQGCHNKGRIHDMSLSRGDAGSDCIRCHGKEGIITSRRIDEDVFATAIHGRVNGAASDLNRSCWACHFENGMNADSHPNRKSPPYLCYDCHNKVGAPFANVSNAPNAFNHYKGGTGVEAYWDCATDSESCMGCHNQSEMNYAFNENDTYATNFSITSHYGNNRTDLVSKYGASNSTAYCAYCHINESSPFFEYPNNRDIQHTGTQSCDDCHGIGRLHNDALTRVTTTANCTDCHALYGVNTTQTRYHINVTAVNLGVHAGVNSNMNATAEAEVADVNNAKCWGCHVPGGKYPADGHGDIFNNDAYLCYECHNGTAAYQNVTSATAVYNHFKEGANIKARTIAETNSYSCGYGCHNRTSMKVPGFNAGENATYRVNMSQASHYTRDRPDIANVTGGYSDCGWCHLDSTNEFIAIFEDPGLVNITHASQTRSCIVEGCHNRGRIHDLNLTFPDWDIGRECANCHLSGGANTSGIVAIINKTGFERSVHTNITGDYNSSNYTAISRVCWGCHNNYTEQANDPKKHAEVKPDCEDCHGSASPQNLGNLSENLRQVTEHQPNGTDITTNGTIASCIICHNRSLVTGMPPSDRVVTRTPQNFISHYGRQRTDMIEGAVTNCSYCHCDEANSFSDTFDNANNTNITHGGSSTGCTGCHGDGRFHDAALSSPMMAPGNNSLCMNTACHGNNQKSWFVDAAAFTTLIHGSINCTDCHVPLPVSFGGGVSAGGTHNHSFTVDADVKRLNVTINWAAGILNLTLDANGTEVNQTMAAGNSSIDYNESGTTIRYTIENPASGSWIARITDVSATTTFSLDIEFIQKHPKTRKCFANPCESCHVTDISYDAPPVAEHVTRGTATGAGVWTNASCAACHANDIVLPSSLGGSGVNTGNNDAMTAHYGSHLSFDTAECIDCHEDDDISAKWAGANDPRNFTRHETVRKVLRTGKVWKLKNEYEIVVGPVSSSGSSIRVNLMHDGAVVKGELVTVGGNFEYEVNGLSESGDVVICNLTVSNIFAAGLWGVVTFDGTVLASRVHIETANEDCYACHISGYRYGADDGDEYLVLRNDGCDVTIGKLPINFTERERRIFGVGYVWDLGHEYTLTVAEVDLLGGKARLELALNGTVLQSEVVEEGGVFMYNTTMRDRKGHVINDVTVFQVRVAGVFRR</sequence>
<evidence type="ECO:0000259" key="5">
    <source>
        <dbReference type="Pfam" id="PF10102"/>
    </source>
</evidence>
<dbReference type="Pfam" id="PF05048">
    <property type="entry name" value="NosD"/>
    <property type="match status" value="5"/>
</dbReference>
<evidence type="ECO:0000256" key="2">
    <source>
        <dbReference type="SAM" id="Phobius"/>
    </source>
</evidence>
<dbReference type="InterPro" id="IPR036280">
    <property type="entry name" value="Multihaem_cyt_sf"/>
</dbReference>
<dbReference type="InterPro" id="IPR011050">
    <property type="entry name" value="Pectin_lyase_fold/virulence"/>
</dbReference>
<proteinExistence type="predicted"/>
<dbReference type="Gene3D" id="1.10.1130.10">
    <property type="entry name" value="Flavocytochrome C3, Chain A"/>
    <property type="match status" value="4"/>
</dbReference>
<dbReference type="InterPro" id="IPR051829">
    <property type="entry name" value="Multiheme_Cytochr_ET"/>
</dbReference>
<feature type="domain" description="Periplasmic copper-binding protein NosD beta helix" evidence="3">
    <location>
        <begin position="137"/>
        <end position="307"/>
    </location>
</feature>
<evidence type="ECO:0000259" key="3">
    <source>
        <dbReference type="Pfam" id="PF05048"/>
    </source>
</evidence>
<evidence type="ECO:0008006" key="8">
    <source>
        <dbReference type="Google" id="ProtNLM"/>
    </source>
</evidence>
<dbReference type="InterPro" id="IPR006457">
    <property type="entry name" value="S_layer-rel_Mac"/>
</dbReference>
<evidence type="ECO:0000313" key="7">
    <source>
        <dbReference type="EMBL" id="QNO47415.1"/>
    </source>
</evidence>
<evidence type="ECO:0000259" key="6">
    <source>
        <dbReference type="Pfam" id="PF22113"/>
    </source>
</evidence>
<dbReference type="InterPro" id="IPR022441">
    <property type="entry name" value="Para_beta_helix_rpt-2"/>
</dbReference>
<feature type="domain" description="Periplasmic copper-binding protein NosD beta helix" evidence="3">
    <location>
        <begin position="399"/>
        <end position="556"/>
    </location>
</feature>
<feature type="transmembrane region" description="Helical" evidence="2">
    <location>
        <begin position="55"/>
        <end position="78"/>
    </location>
</feature>
<dbReference type="GO" id="GO:0016491">
    <property type="term" value="F:oxidoreductase activity"/>
    <property type="evidence" value="ECO:0007669"/>
    <property type="project" value="TreeGrafter"/>
</dbReference>
<dbReference type="InterPro" id="IPR007742">
    <property type="entry name" value="NosD_dom"/>
</dbReference>
<keyword evidence="2" id="KW-0472">Membrane</keyword>
<name>A0A7G9YHD1_9EURY</name>
<feature type="domain" description="Periplasmic copper-binding protein NosD beta helix" evidence="3">
    <location>
        <begin position="783"/>
        <end position="922"/>
    </location>
</feature>
<feature type="domain" description="Outer membrane cytochrome MtrC/MtrF-like" evidence="6">
    <location>
        <begin position="1647"/>
        <end position="1819"/>
    </location>
</feature>
<feature type="domain" description="DUF2341" evidence="5">
    <location>
        <begin position="2006"/>
        <end position="2079"/>
    </location>
</feature>
<keyword evidence="2" id="KW-1133">Transmembrane helix</keyword>
<dbReference type="Gene3D" id="2.60.98.40">
    <property type="match status" value="2"/>
</dbReference>
<feature type="domain" description="S-layer family duplication" evidence="4">
    <location>
        <begin position="5268"/>
        <end position="5372"/>
    </location>
</feature>
<protein>
    <recommendedName>
        <fullName evidence="8">DUF2341 domain-containing protein</fullName>
    </recommendedName>
</protein>
<dbReference type="InterPro" id="IPR006626">
    <property type="entry name" value="PbH1"/>
</dbReference>
<feature type="domain" description="Periplasmic copper-binding protein NosD beta helix" evidence="3">
    <location>
        <begin position="312"/>
        <end position="382"/>
    </location>
</feature>
<evidence type="ECO:0000259" key="4">
    <source>
        <dbReference type="Pfam" id="PF07752"/>
    </source>
</evidence>
<feature type="domain" description="S-layer family duplication" evidence="4">
    <location>
        <begin position="5411"/>
        <end position="5493"/>
    </location>
</feature>
<dbReference type="InterPro" id="IPR054337">
    <property type="entry name" value="Mtrc-MtrF-like_dom_II/IV"/>
</dbReference>
<dbReference type="InterPro" id="IPR012334">
    <property type="entry name" value="Pectin_lyas_fold"/>
</dbReference>